<reference evidence="1 2" key="1">
    <citation type="submission" date="2012-03" db="EMBL/GenBank/DDBJ databases">
        <title>The Genome Sequence of Bartonella vinsonii subsp. arupensis str. Pm136co.</title>
        <authorList>
            <consortium name="The Broad Institute Genome Sequencing Platform"/>
            <consortium name="The Broad Institute Genome Sequencing Center for Infectious Disease"/>
            <person name="Feldgarden M."/>
            <person name="Kirby J."/>
            <person name="Kosoy M."/>
            <person name="Birtles R."/>
            <person name="Probert W.S."/>
            <person name="Chiaraviglio L."/>
            <person name="Young S.K."/>
            <person name="Zeng Q."/>
            <person name="Gargeya S."/>
            <person name="Fitzgerald M."/>
            <person name="Haas B."/>
            <person name="Abouelleil A."/>
            <person name="Alvarado L."/>
            <person name="Arachchi H.M."/>
            <person name="Berlin A."/>
            <person name="Chapman S.B."/>
            <person name="Gearin G."/>
            <person name="Goldberg J."/>
            <person name="Griggs A."/>
            <person name="Gujja S."/>
            <person name="Hansen M."/>
            <person name="Heiman D."/>
            <person name="Howarth C."/>
            <person name="Larimer J."/>
            <person name="Lui A."/>
            <person name="MacDonald P.J.P."/>
            <person name="McCowen C."/>
            <person name="Montmayeur A."/>
            <person name="Murphy C."/>
            <person name="Neiman D."/>
            <person name="Pearson M."/>
            <person name="Priest M."/>
            <person name="Roberts A."/>
            <person name="Saif S."/>
            <person name="Shea T."/>
            <person name="Sisk P."/>
            <person name="Stolte C."/>
            <person name="Sykes S."/>
            <person name="Wortman J."/>
            <person name="Nusbaum C."/>
            <person name="Birren B."/>
        </authorList>
    </citation>
    <scope>NUCLEOTIDE SEQUENCE [LARGE SCALE GENOMIC DNA]</scope>
    <source>
        <strain evidence="1 2">Pm136co</strain>
    </source>
</reference>
<name>A0ABN0GQY7_BARVI</name>
<gene>
    <name evidence="1" type="ORF">MEI_00505</name>
</gene>
<organism evidence="1 2">
    <name type="scientific">Bartonella vinsonii subsp. arupensis Pm136co</name>
    <dbReference type="NCBI Taxonomy" id="1094561"/>
    <lineage>
        <taxon>Bacteria</taxon>
        <taxon>Pseudomonadati</taxon>
        <taxon>Pseudomonadota</taxon>
        <taxon>Alphaproteobacteria</taxon>
        <taxon>Hyphomicrobiales</taxon>
        <taxon>Bartonellaceae</taxon>
        <taxon>Bartonella</taxon>
    </lineage>
</organism>
<proteinExistence type="predicted"/>
<evidence type="ECO:0000313" key="2">
    <source>
        <dbReference type="Proteomes" id="UP000008948"/>
    </source>
</evidence>
<sequence>MVHHNNSHQDFPDFGPGIRVIRRIPKNEYDNSTEEIFPDFGPGIRVIRRIPKNEYDNSTEEIFPDFGPGIRVIRRIPKNEYDNSTEEEPQTEHHFSDKDLGVWDAIRSHGVSGLTAGYSDEIQAANEAGFTDYWRGDKKAEETYNRRVAKERAYQKALEEKHPVLSNLAYMAGSILPTLASLGIPGLNFLRAGSTLGSLGKGMIVGAGSGALHGSGAGEGYNDTVNSALAGGAGGAVLAPVGSLAGMGISKVARSIGNTVKDAPLVQRFFNPAHRQVSNQALRRVARELYNDEAPNIIERLNSEPDMFLTDINPKLRQVLFEASKTNRDVSNILAQAHEKRLGGSVQRLDDIMDQKIARYQHKDTFERALKESAEKAHGHLYKEAFATPIKGKENYQKLDKLFGNQAFKKAVNQAAKNLKEHEGKANPKRFNSKSFIHINYRPTMELLDETKKVLDEWINKSKNSGEMQNFSKYQSIKEALVAITDKISPTYKTARASAEKYKVFAKSFDEGSKALSKSLEKSEVMNAARENIIKGILRDKNNAYHTKNAYRMGVRNKLHSILHEKNEGFNEFIKVLEKNAASENLKRIMKPHRFATFKKAVDQEKFYSDAVEKGFDEFTGTPEFSILDGVRSPNSIPDTATQAVKLARNIFFHPNSPEILKARQEIERGIAKLATFGVENMKPEEIAQLIQSALKWHKKGVIADEGMKIISRAITKGLGPNASIEYAK</sequence>
<dbReference type="RefSeq" id="WP_004865780.1">
    <property type="nucleotide sequence ID" value="NZ_JH725043.1"/>
</dbReference>
<keyword evidence="2" id="KW-1185">Reference proteome</keyword>
<dbReference type="EMBL" id="AIMH01000012">
    <property type="protein sequence ID" value="EJF98497.1"/>
    <property type="molecule type" value="Genomic_DNA"/>
</dbReference>
<accession>A0ABN0GQY7</accession>
<dbReference type="Proteomes" id="UP000008948">
    <property type="component" value="Unassembled WGS sequence"/>
</dbReference>
<comment type="caution">
    <text evidence="1">The sequence shown here is derived from an EMBL/GenBank/DDBJ whole genome shotgun (WGS) entry which is preliminary data.</text>
</comment>
<protein>
    <submittedName>
        <fullName evidence="1">Uncharacterized protein</fullName>
    </submittedName>
</protein>
<evidence type="ECO:0000313" key="1">
    <source>
        <dbReference type="EMBL" id="EJF98497.1"/>
    </source>
</evidence>